<feature type="transmembrane region" description="Helical" evidence="9">
    <location>
        <begin position="895"/>
        <end position="913"/>
    </location>
</feature>
<feature type="region of interest" description="Disordered" evidence="8">
    <location>
        <begin position="730"/>
        <end position="842"/>
    </location>
</feature>
<name>A0ABT7T5G8_9MICO</name>
<comment type="caution">
    <text evidence="11">The sequence shown here is derived from an EMBL/GenBank/DDBJ whole genome shotgun (WGS) entry which is preliminary data.</text>
</comment>
<feature type="transmembrane region" description="Helical" evidence="9">
    <location>
        <begin position="1171"/>
        <end position="1194"/>
    </location>
</feature>
<feature type="transmembrane region" description="Helical" evidence="9">
    <location>
        <begin position="1130"/>
        <end position="1150"/>
    </location>
</feature>
<feature type="transmembrane region" description="Helical" evidence="9">
    <location>
        <begin position="1047"/>
        <end position="1069"/>
    </location>
</feature>
<feature type="region of interest" description="Disordered" evidence="8">
    <location>
        <begin position="309"/>
        <end position="361"/>
    </location>
</feature>
<feature type="transmembrane region" description="Helical" evidence="9">
    <location>
        <begin position="1240"/>
        <end position="1260"/>
    </location>
</feature>
<keyword evidence="12" id="KW-1185">Reference proteome</keyword>
<dbReference type="RefSeq" id="WP_289458278.1">
    <property type="nucleotide sequence ID" value="NZ_JAUCML010000003.1"/>
</dbReference>
<feature type="transmembrane region" description="Helical" evidence="9">
    <location>
        <begin position="1089"/>
        <end position="1110"/>
    </location>
</feature>
<keyword evidence="10" id="KW-0732">Signal</keyword>
<protein>
    <submittedName>
        <fullName evidence="11">DUF6049 family protein</fullName>
    </submittedName>
</protein>
<keyword evidence="4" id="KW-0133">Cell shape</keyword>
<dbReference type="CDD" id="cd13123">
    <property type="entry name" value="MATE_MurJ_like"/>
    <property type="match status" value="1"/>
</dbReference>
<dbReference type="PANTHER" id="PTHR47019:SF1">
    <property type="entry name" value="LIPID II FLIPPASE MURJ"/>
    <property type="match status" value="1"/>
</dbReference>
<dbReference type="Pfam" id="PF19516">
    <property type="entry name" value="DUF6049"/>
    <property type="match status" value="1"/>
</dbReference>
<organism evidence="11 12">
    <name type="scientific">Curtobacterium citri</name>
    <dbReference type="NCBI Taxonomy" id="3055139"/>
    <lineage>
        <taxon>Bacteria</taxon>
        <taxon>Bacillati</taxon>
        <taxon>Actinomycetota</taxon>
        <taxon>Actinomycetes</taxon>
        <taxon>Micrococcales</taxon>
        <taxon>Microbacteriaceae</taxon>
        <taxon>Curtobacterium</taxon>
    </lineage>
</organism>
<evidence type="ECO:0000256" key="5">
    <source>
        <dbReference type="ARBA" id="ARBA00022984"/>
    </source>
</evidence>
<feature type="signal peptide" evidence="10">
    <location>
        <begin position="1"/>
        <end position="25"/>
    </location>
</feature>
<reference evidence="11 12" key="1">
    <citation type="submission" date="2023-06" db="EMBL/GenBank/DDBJ databases">
        <authorList>
            <person name="Feng G."/>
            <person name="Li J."/>
            <person name="Zhu H."/>
        </authorList>
    </citation>
    <scope>NUCLEOTIDE SEQUENCE [LARGE SCALE GENOMIC DNA]</scope>
    <source>
        <strain evidence="11 12">RHCKG23</strain>
    </source>
</reference>
<feature type="transmembrane region" description="Helical" evidence="9">
    <location>
        <begin position="1206"/>
        <end position="1228"/>
    </location>
</feature>
<evidence type="ECO:0000256" key="1">
    <source>
        <dbReference type="ARBA" id="ARBA00004651"/>
    </source>
</evidence>
<evidence type="ECO:0000256" key="4">
    <source>
        <dbReference type="ARBA" id="ARBA00022960"/>
    </source>
</evidence>
<evidence type="ECO:0000256" key="3">
    <source>
        <dbReference type="ARBA" id="ARBA00022692"/>
    </source>
</evidence>
<evidence type="ECO:0000313" key="11">
    <source>
        <dbReference type="EMBL" id="MDM7884808.1"/>
    </source>
</evidence>
<keyword evidence="2" id="KW-1003">Cell membrane</keyword>
<dbReference type="EMBL" id="JAUCML010000003">
    <property type="protein sequence ID" value="MDM7884808.1"/>
    <property type="molecule type" value="Genomic_DNA"/>
</dbReference>
<feature type="transmembrane region" description="Helical" evidence="9">
    <location>
        <begin position="700"/>
        <end position="718"/>
    </location>
</feature>
<keyword evidence="5" id="KW-0573">Peptidoglycan synthesis</keyword>
<proteinExistence type="predicted"/>
<evidence type="ECO:0000256" key="7">
    <source>
        <dbReference type="ARBA" id="ARBA00023136"/>
    </source>
</evidence>
<dbReference type="Pfam" id="PF03023">
    <property type="entry name" value="MurJ"/>
    <property type="match status" value="1"/>
</dbReference>
<keyword evidence="7 9" id="KW-0472">Membrane</keyword>
<comment type="subcellular location">
    <subcellularLocation>
        <location evidence="1">Cell membrane</location>
        <topology evidence="1">Multi-pass membrane protein</topology>
    </subcellularLocation>
</comment>
<evidence type="ECO:0000313" key="12">
    <source>
        <dbReference type="Proteomes" id="UP001237823"/>
    </source>
</evidence>
<feature type="compositionally biased region" description="Low complexity" evidence="8">
    <location>
        <begin position="757"/>
        <end position="796"/>
    </location>
</feature>
<feature type="transmembrane region" description="Helical" evidence="9">
    <location>
        <begin position="1309"/>
        <end position="1331"/>
    </location>
</feature>
<evidence type="ECO:0000256" key="2">
    <source>
        <dbReference type="ARBA" id="ARBA00022475"/>
    </source>
</evidence>
<feature type="chain" id="PRO_5047217332" evidence="10">
    <location>
        <begin position="26"/>
        <end position="1383"/>
    </location>
</feature>
<sequence>MQILRSTLAAAATALVAIGLVTTPAATDAVLAAGTSTTHTAASGTTTRTAEPTAADQGRTTVSIAPADRGIVRRDEDLELTLTVTNDTDRDVPAGRAELDIFRSESTRDVLADWLDDTSTSGYLGAPMDTVDVPAVPAHRTVTQTVTIVPGNVALGGYSSFGARRIAAEYTAGDTTAVARSAVTWYPDFQQAPLGVSVAMPVTLPATPDGVIGANALAAATSVDGTLQQQLDAAEDHNVAVAVDPRIIASIRLLGQDAPSTATAWLDRLEGLRNETFALPWADADVTGLRQAGADGIPGVISLDQQVDEDHFPGASTPTPTPMGPTASATPGDTASPSDVPTPTEDATAGSTGTETAPTLPTTRELLDFPWSLDDVSWPVEGTVATDDLPALAKAGTDTTIVSSGNTSAGPDTTVAASERIGDQRVLVSDQGMSALLRDAAGATDQQRWDAAMAELTATMATAARAGSATSPVLLTLGRDWPNDSARLGQALDAIEGTPWVAPADLSTAAKATAGSLTLAPADDGEQRLAQLRRLVASERDLIGFASAVDDPVVVTAPARLDLLALASNAWRVEPDALDTAVDAQVQDWTRTTSEVSIPDSSSLTLLGDRSSLPVSIRNRSEYPVTVRLTVQPSSSALRIVRNDILVELQPQSSTRATVPVRSVANGKVTLTMSLTTPTGVTISQPSTVELNVQAQWETVITAVAAIGLVALFGFGIFRSVRKRIRRRNGELDDEDDDDPNRPLEVQPDAPGAPRRTGGTPTVAQAAPAAAAAGTTTVTAPTRPAPQQAGPRPADAPVHDGGAPRLQSGPRDEPVFDPDREPEEPTISTQQQPAVDAEPAAERNLGRASAMLAAGTMLSRVLGFGKTFVLAYAIGQAHSPGADAFALANQLPNNIYALIAGGLLSAVLIPQIVRSMQQSRDGGTAYVNKIVTLGATVFVVIAVVATLVAPFLVWLYSQQAGGDGKGFTPAQTDLAVAFAFWCLPQILFYALYSLLGEVLNAKQVFGPFTWAPLLNNVIAIAGLVVFIAMFGGQELNSSVGAWTPLKIAVLAGSASLGVLAQAAFLPFFWKRAGLSFRPDFRWRGVGLKATGTAAGWLFAMILVTQLAGIVQSRVASLGTGAAGNAVLQNAWLLFMLPHSIFAVSIATAYFTRMSHDAERGDLDAVRRNLSLSLRIVGLFTVFASVALIVVSVPFGRMFAGTFDQALSIGAVLLAYMPGLVLFSMLFIIQRVFWAMHDHRTPFLMQCVQSVLFVVGALAVATFPQSVVGVSIAACTTLAGTAQTIVALVLVRRRLDGIEGPVVTRSHLQFVVAALVAGVAGAGVVTALGAFAADGFAMSDRTGAFVTIVLAGAVMAGVYFGALVVARNGEVSGAVSLLRKRLGR</sequence>
<evidence type="ECO:0000256" key="9">
    <source>
        <dbReference type="SAM" id="Phobius"/>
    </source>
</evidence>
<dbReference type="InterPro" id="IPR051050">
    <property type="entry name" value="Lipid_II_flippase_MurJ/MviN"/>
</dbReference>
<feature type="transmembrane region" description="Helical" evidence="9">
    <location>
        <begin position="852"/>
        <end position="875"/>
    </location>
</feature>
<feature type="compositionally biased region" description="Polar residues" evidence="8">
    <location>
        <begin position="327"/>
        <end position="341"/>
    </location>
</feature>
<accession>A0ABT7T5G8</accession>
<feature type="region of interest" description="Disordered" evidence="8">
    <location>
        <begin position="37"/>
        <end position="57"/>
    </location>
</feature>
<keyword evidence="6 9" id="KW-1133">Transmembrane helix</keyword>
<feature type="transmembrane region" description="Helical" evidence="9">
    <location>
        <begin position="1266"/>
        <end position="1289"/>
    </location>
</feature>
<dbReference type="PRINTS" id="PR01806">
    <property type="entry name" value="VIRFACTRMVIN"/>
</dbReference>
<dbReference type="InterPro" id="IPR046112">
    <property type="entry name" value="DUF6049"/>
</dbReference>
<feature type="compositionally biased region" description="Basic and acidic residues" evidence="8">
    <location>
        <begin position="810"/>
        <end position="819"/>
    </location>
</feature>
<feature type="transmembrane region" description="Helical" evidence="9">
    <location>
        <begin position="1013"/>
        <end position="1032"/>
    </location>
</feature>
<keyword evidence="3 9" id="KW-0812">Transmembrane</keyword>
<feature type="transmembrane region" description="Helical" evidence="9">
    <location>
        <begin position="933"/>
        <end position="954"/>
    </location>
</feature>
<feature type="compositionally biased region" description="Low complexity" evidence="8">
    <location>
        <begin position="352"/>
        <end position="361"/>
    </location>
</feature>
<dbReference type="InterPro" id="IPR004268">
    <property type="entry name" value="MurJ"/>
</dbReference>
<feature type="transmembrane region" description="Helical" evidence="9">
    <location>
        <begin position="1343"/>
        <end position="1365"/>
    </location>
</feature>
<dbReference type="PANTHER" id="PTHR47019">
    <property type="entry name" value="LIPID II FLIPPASE MURJ"/>
    <property type="match status" value="1"/>
</dbReference>
<feature type="transmembrane region" description="Helical" evidence="9">
    <location>
        <begin position="974"/>
        <end position="992"/>
    </location>
</feature>
<gene>
    <name evidence="11" type="ORF">QUG92_06780</name>
</gene>
<evidence type="ECO:0000256" key="6">
    <source>
        <dbReference type="ARBA" id="ARBA00022989"/>
    </source>
</evidence>
<feature type="compositionally biased region" description="Low complexity" evidence="8">
    <location>
        <begin position="37"/>
        <end position="50"/>
    </location>
</feature>
<dbReference type="Proteomes" id="UP001237823">
    <property type="component" value="Unassembled WGS sequence"/>
</dbReference>
<evidence type="ECO:0000256" key="10">
    <source>
        <dbReference type="SAM" id="SignalP"/>
    </source>
</evidence>
<evidence type="ECO:0000256" key="8">
    <source>
        <dbReference type="SAM" id="MobiDB-lite"/>
    </source>
</evidence>